<evidence type="ECO:0000256" key="8">
    <source>
        <dbReference type="ARBA" id="ARBA00023121"/>
    </source>
</evidence>
<evidence type="ECO:0000256" key="10">
    <source>
        <dbReference type="ARBA" id="ARBA00023242"/>
    </source>
</evidence>
<keyword evidence="4" id="KW-1003">Cell membrane</keyword>
<name>A0AA38SPB4_9ASTR</name>
<dbReference type="GO" id="GO:0005886">
    <property type="term" value="C:plasma membrane"/>
    <property type="evidence" value="ECO:0007669"/>
    <property type="project" value="UniProtKB-SubCell"/>
</dbReference>
<dbReference type="SMART" id="SM00239">
    <property type="entry name" value="C2"/>
    <property type="match status" value="1"/>
</dbReference>
<dbReference type="GO" id="GO:0005096">
    <property type="term" value="F:GTPase activator activity"/>
    <property type="evidence" value="ECO:0007669"/>
    <property type="project" value="UniProtKB-KW"/>
</dbReference>
<protein>
    <recommendedName>
        <fullName evidence="12">C2 domain-containing protein</fullName>
    </recommendedName>
</protein>
<gene>
    <name evidence="13" type="ORF">OSB04_028999</name>
</gene>
<dbReference type="InterPro" id="IPR035892">
    <property type="entry name" value="C2_domain_sf"/>
</dbReference>
<keyword evidence="7" id="KW-0106">Calcium</keyword>
<comment type="subcellular location">
    <subcellularLocation>
        <location evidence="2">Cell membrane</location>
    </subcellularLocation>
    <subcellularLocation>
        <location evidence="1">Nucleus</location>
    </subcellularLocation>
</comment>
<dbReference type="InterPro" id="IPR000008">
    <property type="entry name" value="C2_dom"/>
</dbReference>
<feature type="domain" description="C2" evidence="12">
    <location>
        <begin position="1"/>
        <end position="105"/>
    </location>
</feature>
<comment type="similarity">
    <text evidence="11">Belongs to the plant CAR protein family.</text>
</comment>
<evidence type="ECO:0000256" key="2">
    <source>
        <dbReference type="ARBA" id="ARBA00004236"/>
    </source>
</evidence>
<keyword evidence="9" id="KW-0472">Membrane</keyword>
<sequence length="168" mass="19135">MAEDNPIGILRMTVQRGIGLAIRDMKTSDPYAVIKMGKQKWKTRIVENDVYPEWNDDFSIPIHDPDVPIKLTVYDHDNFTMDDKMGDVEIDIKQYVHAAQAQQRKNLPSGTVLKKIPPGRANCLSEESQITWENGKVIQRMFVRLQNVECGEVELELNGFDDPGECST</sequence>
<evidence type="ECO:0000256" key="3">
    <source>
        <dbReference type="ARBA" id="ARBA00022468"/>
    </source>
</evidence>
<dbReference type="GO" id="GO:0008289">
    <property type="term" value="F:lipid binding"/>
    <property type="evidence" value="ECO:0007669"/>
    <property type="project" value="UniProtKB-KW"/>
</dbReference>
<keyword evidence="8" id="KW-0446">Lipid-binding</keyword>
<reference evidence="13" key="1">
    <citation type="submission" date="2023-03" db="EMBL/GenBank/DDBJ databases">
        <title>Chromosome-scale reference genome and RAD-based genetic map of yellow starthistle (Centaurea solstitialis) reveal putative structural variation and QTLs associated with invader traits.</title>
        <authorList>
            <person name="Reatini B."/>
            <person name="Cang F.A."/>
            <person name="Jiang Q."/>
            <person name="Mckibben M.T.W."/>
            <person name="Barker M.S."/>
            <person name="Rieseberg L.H."/>
            <person name="Dlugosch K.M."/>
        </authorList>
    </citation>
    <scope>NUCLEOTIDE SEQUENCE</scope>
    <source>
        <strain evidence="13">CAN-66</strain>
        <tissue evidence="13">Leaf</tissue>
    </source>
</reference>
<dbReference type="Pfam" id="PF00168">
    <property type="entry name" value="C2"/>
    <property type="match status" value="1"/>
</dbReference>
<keyword evidence="5" id="KW-0938">Abscisic acid signaling pathway</keyword>
<dbReference type="AlphaFoldDB" id="A0AA38SPB4"/>
<keyword evidence="10" id="KW-0539">Nucleus</keyword>
<dbReference type="GO" id="GO:0046872">
    <property type="term" value="F:metal ion binding"/>
    <property type="evidence" value="ECO:0007669"/>
    <property type="project" value="UniProtKB-KW"/>
</dbReference>
<keyword evidence="14" id="KW-1185">Reference proteome</keyword>
<dbReference type="GO" id="GO:0009738">
    <property type="term" value="P:abscisic acid-activated signaling pathway"/>
    <property type="evidence" value="ECO:0007669"/>
    <property type="project" value="UniProtKB-KW"/>
</dbReference>
<evidence type="ECO:0000259" key="12">
    <source>
        <dbReference type="PROSITE" id="PS50004"/>
    </source>
</evidence>
<dbReference type="PROSITE" id="PS50004">
    <property type="entry name" value="C2"/>
    <property type="match status" value="1"/>
</dbReference>
<keyword evidence="6" id="KW-0479">Metal-binding</keyword>
<evidence type="ECO:0000256" key="9">
    <source>
        <dbReference type="ARBA" id="ARBA00023136"/>
    </source>
</evidence>
<evidence type="ECO:0000313" key="13">
    <source>
        <dbReference type="EMBL" id="KAJ9542493.1"/>
    </source>
</evidence>
<evidence type="ECO:0000256" key="1">
    <source>
        <dbReference type="ARBA" id="ARBA00004123"/>
    </source>
</evidence>
<organism evidence="13 14">
    <name type="scientific">Centaurea solstitialis</name>
    <name type="common">yellow star-thistle</name>
    <dbReference type="NCBI Taxonomy" id="347529"/>
    <lineage>
        <taxon>Eukaryota</taxon>
        <taxon>Viridiplantae</taxon>
        <taxon>Streptophyta</taxon>
        <taxon>Embryophyta</taxon>
        <taxon>Tracheophyta</taxon>
        <taxon>Spermatophyta</taxon>
        <taxon>Magnoliopsida</taxon>
        <taxon>eudicotyledons</taxon>
        <taxon>Gunneridae</taxon>
        <taxon>Pentapetalae</taxon>
        <taxon>asterids</taxon>
        <taxon>campanulids</taxon>
        <taxon>Asterales</taxon>
        <taxon>Asteraceae</taxon>
        <taxon>Carduoideae</taxon>
        <taxon>Cardueae</taxon>
        <taxon>Centaureinae</taxon>
        <taxon>Centaurea</taxon>
    </lineage>
</organism>
<dbReference type="EMBL" id="JARYMX010000007">
    <property type="protein sequence ID" value="KAJ9542493.1"/>
    <property type="molecule type" value="Genomic_DNA"/>
</dbReference>
<accession>A0AA38SPB4</accession>
<comment type="caution">
    <text evidence="13">The sequence shown here is derived from an EMBL/GenBank/DDBJ whole genome shotgun (WGS) entry which is preliminary data.</text>
</comment>
<dbReference type="GO" id="GO:0005634">
    <property type="term" value="C:nucleus"/>
    <property type="evidence" value="ECO:0007669"/>
    <property type="project" value="UniProtKB-SubCell"/>
</dbReference>
<dbReference type="Gene3D" id="2.60.40.150">
    <property type="entry name" value="C2 domain"/>
    <property type="match status" value="1"/>
</dbReference>
<evidence type="ECO:0000256" key="7">
    <source>
        <dbReference type="ARBA" id="ARBA00022837"/>
    </source>
</evidence>
<dbReference type="PANTHER" id="PTHR45933">
    <property type="entry name" value="PROTEIN C2-DOMAIN ABA-RELATED 4"/>
    <property type="match status" value="1"/>
</dbReference>
<evidence type="ECO:0000313" key="14">
    <source>
        <dbReference type="Proteomes" id="UP001172457"/>
    </source>
</evidence>
<dbReference type="PANTHER" id="PTHR45933:SF44">
    <property type="entry name" value="C2 DOMAIN-CONTAINING PROTEIN"/>
    <property type="match status" value="1"/>
</dbReference>
<evidence type="ECO:0000256" key="6">
    <source>
        <dbReference type="ARBA" id="ARBA00022723"/>
    </source>
</evidence>
<evidence type="ECO:0000256" key="5">
    <source>
        <dbReference type="ARBA" id="ARBA00022682"/>
    </source>
</evidence>
<dbReference type="Proteomes" id="UP001172457">
    <property type="component" value="Chromosome 7"/>
</dbReference>
<keyword evidence="3" id="KW-0343">GTPase activation</keyword>
<proteinExistence type="inferred from homology"/>
<evidence type="ECO:0000256" key="11">
    <source>
        <dbReference type="ARBA" id="ARBA00024037"/>
    </source>
</evidence>
<dbReference type="InterPro" id="IPR044562">
    <property type="entry name" value="CAR1-11"/>
</dbReference>
<dbReference type="SUPFAM" id="SSF49562">
    <property type="entry name" value="C2 domain (Calcium/lipid-binding domain, CaLB)"/>
    <property type="match status" value="1"/>
</dbReference>
<evidence type="ECO:0000256" key="4">
    <source>
        <dbReference type="ARBA" id="ARBA00022475"/>
    </source>
</evidence>